<keyword evidence="3" id="KW-1003">Cell membrane</keyword>
<keyword evidence="10 11" id="KW-0472">Membrane</keyword>
<evidence type="ECO:0000256" key="9">
    <source>
        <dbReference type="ARBA" id="ARBA00023014"/>
    </source>
</evidence>
<dbReference type="InParanoid" id="A0A7G1G6Y9"/>
<feature type="transmembrane region" description="Helical" evidence="11">
    <location>
        <begin position="102"/>
        <end position="122"/>
    </location>
</feature>
<keyword evidence="8" id="KW-0408">Iron</keyword>
<feature type="transmembrane region" description="Helical" evidence="11">
    <location>
        <begin position="134"/>
        <end position="157"/>
    </location>
</feature>
<comment type="subcellular location">
    <subcellularLocation>
        <location evidence="1">Cell membrane</location>
        <topology evidence="1">Multi-pass membrane protein</topology>
    </subcellularLocation>
</comment>
<evidence type="ECO:0000313" key="13">
    <source>
        <dbReference type="EMBL" id="BBE31126.1"/>
    </source>
</evidence>
<dbReference type="EMBL" id="AP018712">
    <property type="protein sequence ID" value="BBE31126.1"/>
    <property type="molecule type" value="Genomic_DNA"/>
</dbReference>
<dbReference type="GO" id="GO:0051539">
    <property type="term" value="F:4 iron, 4 sulfur cluster binding"/>
    <property type="evidence" value="ECO:0007669"/>
    <property type="project" value="UniProtKB-KW"/>
</dbReference>
<dbReference type="RefSeq" id="WP_190613474.1">
    <property type="nucleotide sequence ID" value="NZ_AP018712.1"/>
</dbReference>
<name>A0A7G1G6Y9_9BACT</name>
<dbReference type="GO" id="GO:0005886">
    <property type="term" value="C:plasma membrane"/>
    <property type="evidence" value="ECO:0007669"/>
    <property type="project" value="UniProtKB-SubCell"/>
</dbReference>
<keyword evidence="7 11" id="KW-1133">Transmembrane helix</keyword>
<organism evidence="13 14">
    <name type="scientific">Tepiditoga spiralis</name>
    <dbReference type="NCBI Taxonomy" id="2108365"/>
    <lineage>
        <taxon>Bacteria</taxon>
        <taxon>Thermotogati</taxon>
        <taxon>Thermotogota</taxon>
        <taxon>Thermotogae</taxon>
        <taxon>Petrotogales</taxon>
        <taxon>Petrotogaceae</taxon>
        <taxon>Tepiditoga</taxon>
    </lineage>
</organism>
<evidence type="ECO:0000256" key="2">
    <source>
        <dbReference type="ARBA" id="ARBA00006386"/>
    </source>
</evidence>
<dbReference type="InterPro" id="IPR007202">
    <property type="entry name" value="4Fe-4S_dom"/>
</dbReference>
<evidence type="ECO:0000256" key="4">
    <source>
        <dbReference type="ARBA" id="ARBA00022485"/>
    </source>
</evidence>
<evidence type="ECO:0000256" key="5">
    <source>
        <dbReference type="ARBA" id="ARBA00022692"/>
    </source>
</evidence>
<dbReference type="Proteomes" id="UP000516361">
    <property type="component" value="Chromosome"/>
</dbReference>
<accession>A0A7G1G6Y9</accession>
<gene>
    <name evidence="13" type="ORF">OSSY52_12670</name>
</gene>
<dbReference type="Pfam" id="PF04060">
    <property type="entry name" value="FeS"/>
    <property type="match status" value="1"/>
</dbReference>
<keyword evidence="6" id="KW-0479">Metal-binding</keyword>
<feature type="transmembrane region" description="Helical" evidence="11">
    <location>
        <begin position="38"/>
        <end position="59"/>
    </location>
</feature>
<keyword evidence="4" id="KW-0004">4Fe-4S</keyword>
<proteinExistence type="inferred from homology"/>
<evidence type="ECO:0000256" key="8">
    <source>
        <dbReference type="ARBA" id="ARBA00023004"/>
    </source>
</evidence>
<keyword evidence="5 11" id="KW-0812">Transmembrane</keyword>
<sequence>MNFIKKNKILVVAIVLYVITFFYNRGIFNNSLIMTKNFLVEMLEIMPAIMIISGLINIWVPQEVIIKNFGKSSGLKGKLFSMLIGSFSAGPIYAAFPVAQSLYFKGASIANVVIIISSWAVTKWVMFMVESSFLGLKFALTRYALTIPMILIMGYIMEKLVHKEDMIEEKEEIKKIIEGSKEYYLQKLPQKNCGACGYGNCENFAIALSKKETNINKCVFLKSKN</sequence>
<evidence type="ECO:0000256" key="11">
    <source>
        <dbReference type="SAM" id="Phobius"/>
    </source>
</evidence>
<dbReference type="Pfam" id="PF03773">
    <property type="entry name" value="ArsP_1"/>
    <property type="match status" value="1"/>
</dbReference>
<evidence type="ECO:0000256" key="1">
    <source>
        <dbReference type="ARBA" id="ARBA00004651"/>
    </source>
</evidence>
<evidence type="ECO:0000259" key="12">
    <source>
        <dbReference type="PROSITE" id="PS51656"/>
    </source>
</evidence>
<feature type="transmembrane region" description="Helical" evidence="11">
    <location>
        <begin position="79"/>
        <end position="96"/>
    </location>
</feature>
<dbReference type="Gene3D" id="1.10.15.40">
    <property type="entry name" value="Electron transport complex subunit B, putative Fe-S cluster"/>
    <property type="match status" value="1"/>
</dbReference>
<protein>
    <recommendedName>
        <fullName evidence="12">4Fe-4S domain-containing protein</fullName>
    </recommendedName>
</protein>
<dbReference type="GO" id="GO:0046872">
    <property type="term" value="F:metal ion binding"/>
    <property type="evidence" value="ECO:0007669"/>
    <property type="project" value="UniProtKB-KW"/>
</dbReference>
<dbReference type="KEGG" id="ocy:OSSY52_12670"/>
<feature type="transmembrane region" description="Helical" evidence="11">
    <location>
        <begin position="9"/>
        <end position="26"/>
    </location>
</feature>
<evidence type="ECO:0000256" key="7">
    <source>
        <dbReference type="ARBA" id="ARBA00022989"/>
    </source>
</evidence>
<feature type="domain" description="4Fe-4S" evidence="12">
    <location>
        <begin position="171"/>
        <end position="225"/>
    </location>
</feature>
<dbReference type="PROSITE" id="PS51656">
    <property type="entry name" value="4FE4S"/>
    <property type="match status" value="1"/>
</dbReference>
<keyword evidence="9" id="KW-0411">Iron-sulfur</keyword>
<comment type="similarity">
    <text evidence="2">Belongs to the UPF0718 family.</text>
</comment>
<keyword evidence="14" id="KW-1185">Reference proteome</keyword>
<reference evidence="13 14" key="1">
    <citation type="submission" date="2018-06" db="EMBL/GenBank/DDBJ databases">
        <title>Genome sequencing of Oceanotoga sp. sy52.</title>
        <authorList>
            <person name="Mori K."/>
        </authorList>
    </citation>
    <scope>NUCLEOTIDE SEQUENCE [LARGE SCALE GENOMIC DNA]</scope>
    <source>
        <strain evidence="14">sy52</strain>
    </source>
</reference>
<evidence type="ECO:0000256" key="6">
    <source>
        <dbReference type="ARBA" id="ARBA00022723"/>
    </source>
</evidence>
<evidence type="ECO:0000313" key="14">
    <source>
        <dbReference type="Proteomes" id="UP000516361"/>
    </source>
</evidence>
<evidence type="ECO:0000256" key="3">
    <source>
        <dbReference type="ARBA" id="ARBA00022475"/>
    </source>
</evidence>
<dbReference type="AlphaFoldDB" id="A0A7G1G6Y9"/>
<dbReference type="InterPro" id="IPR005524">
    <property type="entry name" value="DUF318"/>
</dbReference>
<evidence type="ECO:0000256" key="10">
    <source>
        <dbReference type="ARBA" id="ARBA00023136"/>
    </source>
</evidence>